<sequence length="240" mass="26273">MTFTTSFLLASLLCFINSHAWIVPQETLVLPRQEATSNEIPSHVRSFWMKRALQALDELVSPCPYEAFGAVIVNHTTYLPDDIGDLICIGANAISTGNPTLHGEMAAINNCTAVLSDPDGHYKLSPAEIQKAWHQLTLYTTAEPCPMCSAAIRWAGFKECVYGTSAATLAANSWSLIDISSEEVFERSSNLKPSTRLISNIASNETDPYFQWQNDPHAECPGGCARKEDSCSPIHAHRGT</sequence>
<evidence type="ECO:0000313" key="3">
    <source>
        <dbReference type="EMBL" id="SMQ46252.1"/>
    </source>
</evidence>
<name>A0A1X7RFR3_ZYMT9</name>
<dbReference type="Pfam" id="PF00383">
    <property type="entry name" value="dCMP_cyt_deam_1"/>
    <property type="match status" value="1"/>
</dbReference>
<dbReference type="Proteomes" id="UP000215127">
    <property type="component" value="Chromosome 1"/>
</dbReference>
<dbReference type="InterPro" id="IPR002125">
    <property type="entry name" value="CMP_dCMP_dom"/>
</dbReference>
<evidence type="ECO:0000313" key="4">
    <source>
        <dbReference type="Proteomes" id="UP000215127"/>
    </source>
</evidence>
<dbReference type="AlphaFoldDB" id="A0A1X7RFR3"/>
<reference evidence="3 4" key="1">
    <citation type="submission" date="2016-06" db="EMBL/GenBank/DDBJ databases">
        <authorList>
            <person name="Kjaerup R.B."/>
            <person name="Dalgaard T.S."/>
            <person name="Juul-Madsen H.R."/>
        </authorList>
    </citation>
    <scope>NUCLEOTIDE SEQUENCE [LARGE SCALE GENOMIC DNA]</scope>
</reference>
<dbReference type="SUPFAM" id="SSF53927">
    <property type="entry name" value="Cytidine deaminase-like"/>
    <property type="match status" value="1"/>
</dbReference>
<dbReference type="InterPro" id="IPR016193">
    <property type="entry name" value="Cytidine_deaminase-like"/>
</dbReference>
<protein>
    <recommendedName>
        <fullName evidence="2">CMP/dCMP-type deaminase domain-containing protein</fullName>
    </recommendedName>
</protein>
<feature type="chain" id="PRO_5012733629" description="CMP/dCMP-type deaminase domain-containing protein" evidence="1">
    <location>
        <begin position="21"/>
        <end position="240"/>
    </location>
</feature>
<accession>A0A1X7RFR3</accession>
<dbReference type="EMBL" id="LT853692">
    <property type="protein sequence ID" value="SMQ46252.1"/>
    <property type="molecule type" value="Genomic_DNA"/>
</dbReference>
<feature type="signal peptide" evidence="1">
    <location>
        <begin position="1"/>
        <end position="20"/>
    </location>
</feature>
<organism evidence="3 4">
    <name type="scientific">Zymoseptoria tritici (strain ST99CH_3D7)</name>
    <dbReference type="NCBI Taxonomy" id="1276538"/>
    <lineage>
        <taxon>Eukaryota</taxon>
        <taxon>Fungi</taxon>
        <taxon>Dikarya</taxon>
        <taxon>Ascomycota</taxon>
        <taxon>Pezizomycotina</taxon>
        <taxon>Dothideomycetes</taxon>
        <taxon>Dothideomycetidae</taxon>
        <taxon>Mycosphaerellales</taxon>
        <taxon>Mycosphaerellaceae</taxon>
        <taxon>Zymoseptoria</taxon>
    </lineage>
</organism>
<dbReference type="GO" id="GO:0052717">
    <property type="term" value="F:tRNA-specific adenosine-34 deaminase activity"/>
    <property type="evidence" value="ECO:0007669"/>
    <property type="project" value="TreeGrafter"/>
</dbReference>
<evidence type="ECO:0000259" key="2">
    <source>
        <dbReference type="PROSITE" id="PS51747"/>
    </source>
</evidence>
<dbReference type="STRING" id="1276538.A0A1X7RFR3"/>
<dbReference type="PANTHER" id="PTHR11079:SF203">
    <property type="entry name" value="CMP_DCMP-TYPE DEAMINASE DOMAIN-CONTAINING PROTEIN"/>
    <property type="match status" value="1"/>
</dbReference>
<proteinExistence type="predicted"/>
<gene>
    <name evidence="3" type="ORF">ZT3D7_G1397</name>
</gene>
<dbReference type="PROSITE" id="PS51747">
    <property type="entry name" value="CYT_DCMP_DEAMINASES_2"/>
    <property type="match status" value="1"/>
</dbReference>
<dbReference type="GO" id="GO:0002100">
    <property type="term" value="P:tRNA wobble adenosine to inosine editing"/>
    <property type="evidence" value="ECO:0007669"/>
    <property type="project" value="TreeGrafter"/>
</dbReference>
<keyword evidence="1" id="KW-0732">Signal</keyword>
<dbReference type="Gene3D" id="3.40.140.10">
    <property type="entry name" value="Cytidine Deaminase, domain 2"/>
    <property type="match status" value="1"/>
</dbReference>
<evidence type="ECO:0000256" key="1">
    <source>
        <dbReference type="SAM" id="SignalP"/>
    </source>
</evidence>
<dbReference type="PANTHER" id="PTHR11079">
    <property type="entry name" value="CYTOSINE DEAMINASE FAMILY MEMBER"/>
    <property type="match status" value="1"/>
</dbReference>
<dbReference type="CDD" id="cd01285">
    <property type="entry name" value="nucleoside_deaminase"/>
    <property type="match status" value="1"/>
</dbReference>
<keyword evidence="4" id="KW-1185">Reference proteome</keyword>
<feature type="domain" description="CMP/dCMP-type deaminase" evidence="2">
    <location>
        <begin position="43"/>
        <end position="176"/>
    </location>
</feature>